<dbReference type="InterPro" id="IPR006616">
    <property type="entry name" value="DM9_repeat"/>
</dbReference>
<dbReference type="PANTHER" id="PTHR31649:SF1">
    <property type="entry name" value="FARNESOIC ACID O-METHYL TRANSFERASE DOMAIN-CONTAINING PROTEIN"/>
    <property type="match status" value="1"/>
</dbReference>
<sequence>MGFGTHLESKLVNASVAAAPTFQKIGQFADKVGMGGVTAAATNAASAVLPTVRNCVAHVDAENDRFKLWKKTAEDALVLRNEGAPSKELFSWVLAHKNQLPGGAFECGKNIDGSEWYACRTFRMGGLHVGKSGKMAKDPKTGELVRRPALFRIDGSDVEIEDYEVLTINTPEDGNYKNEGVKPQWVPSPSPFKADDRNFIGKILVPGGSKHDGTVYYVARAEYFQGTHPSMVNEDMRNVSITFGGKEIVSAEVCTLVIFQ</sequence>
<dbReference type="PANTHER" id="PTHR31649">
    <property type="entry name" value="AGAP009604-PA"/>
    <property type="match status" value="1"/>
</dbReference>
<reference evidence="1" key="1">
    <citation type="submission" date="2021-01" db="EMBL/GenBank/DDBJ databases">
        <authorList>
            <person name="Kaushik A."/>
        </authorList>
    </citation>
    <scope>NUCLEOTIDE SEQUENCE</scope>
    <source>
        <strain evidence="1">Type strain: AG8-Rh-89/</strain>
    </source>
</reference>
<name>A0A8H3B978_9AGAM</name>
<dbReference type="EMBL" id="CAJMWZ010002139">
    <property type="protein sequence ID" value="CAE6450180.1"/>
    <property type="molecule type" value="Genomic_DNA"/>
</dbReference>
<organism evidence="1 2">
    <name type="scientific">Rhizoctonia solani</name>
    <dbReference type="NCBI Taxonomy" id="456999"/>
    <lineage>
        <taxon>Eukaryota</taxon>
        <taxon>Fungi</taxon>
        <taxon>Dikarya</taxon>
        <taxon>Basidiomycota</taxon>
        <taxon>Agaricomycotina</taxon>
        <taxon>Agaricomycetes</taxon>
        <taxon>Cantharellales</taxon>
        <taxon>Ceratobasidiaceae</taxon>
        <taxon>Rhizoctonia</taxon>
    </lineage>
</organism>
<gene>
    <name evidence="1" type="ORF">RDB_LOCUS40620</name>
</gene>
<accession>A0A8H3B978</accession>
<evidence type="ECO:0000313" key="2">
    <source>
        <dbReference type="Proteomes" id="UP000663850"/>
    </source>
</evidence>
<proteinExistence type="predicted"/>
<protein>
    <submittedName>
        <fullName evidence="1">Uncharacterized protein</fullName>
    </submittedName>
</protein>
<comment type="caution">
    <text evidence="1">The sequence shown here is derived from an EMBL/GenBank/DDBJ whole genome shotgun (WGS) entry which is preliminary data.</text>
</comment>
<dbReference type="Pfam" id="PF11901">
    <property type="entry name" value="DM9"/>
    <property type="match status" value="1"/>
</dbReference>
<dbReference type="Proteomes" id="UP000663850">
    <property type="component" value="Unassembled WGS sequence"/>
</dbReference>
<dbReference type="AlphaFoldDB" id="A0A8H3B978"/>
<evidence type="ECO:0000313" key="1">
    <source>
        <dbReference type="EMBL" id="CAE6450180.1"/>
    </source>
</evidence>